<evidence type="ECO:0000256" key="13">
    <source>
        <dbReference type="ARBA" id="ARBA00022840"/>
    </source>
</evidence>
<proteinExistence type="inferred from homology"/>
<evidence type="ECO:0000256" key="15">
    <source>
        <dbReference type="ARBA" id="ARBA00022909"/>
    </source>
</evidence>
<evidence type="ECO:0000256" key="11">
    <source>
        <dbReference type="ARBA" id="ARBA00022723"/>
    </source>
</evidence>
<dbReference type="OrthoDB" id="9809356at2"/>
<comment type="pathway">
    <text evidence="4">Cofactor biosynthesis; tetrahydrofolylpolyglutamate biosynthesis.</text>
</comment>
<comment type="subunit">
    <text evidence="6">Monomer.</text>
</comment>
<accession>A0A4Z0F972</accession>
<comment type="catalytic activity">
    <reaction evidence="21">
        <text>(6R)-5,10-methylenetetrahydrofolyl-(gamma-L-Glu)(n) + L-glutamate + ATP = (6R)-5,10-methylenetetrahydrofolyl-(gamma-L-Glu)(n+1) + ADP + phosphate + H(+)</text>
        <dbReference type="Rhea" id="RHEA:51912"/>
        <dbReference type="Rhea" id="RHEA-COMP:13257"/>
        <dbReference type="Rhea" id="RHEA-COMP:13258"/>
        <dbReference type="ChEBI" id="CHEBI:15378"/>
        <dbReference type="ChEBI" id="CHEBI:29985"/>
        <dbReference type="ChEBI" id="CHEBI:30616"/>
        <dbReference type="ChEBI" id="CHEBI:43474"/>
        <dbReference type="ChEBI" id="CHEBI:136572"/>
        <dbReference type="ChEBI" id="CHEBI:456216"/>
        <dbReference type="EC" id="6.3.2.17"/>
    </reaction>
</comment>
<dbReference type="PANTHER" id="PTHR11136">
    <property type="entry name" value="FOLYLPOLYGLUTAMATE SYNTHASE-RELATED"/>
    <property type="match status" value="1"/>
</dbReference>
<keyword evidence="26" id="KW-1185">Reference proteome</keyword>
<keyword evidence="10 23" id="KW-0436">Ligase</keyword>
<protein>
    <recommendedName>
        <fullName evidence="9">Dihydrofolate synthase/folylpolyglutamate synthase</fullName>
        <ecNumber evidence="7">6.3.2.12</ecNumber>
        <ecNumber evidence="8">6.3.2.17</ecNumber>
    </recommendedName>
    <alternativeName>
        <fullName evidence="18">Folylpoly-gamma-glutamate synthetase-dihydrofolate synthetase</fullName>
    </alternativeName>
    <alternativeName>
        <fullName evidence="16">Folylpolyglutamate synthetase</fullName>
    </alternativeName>
    <alternativeName>
        <fullName evidence="17">Tetrahydrofolylpolyglutamate synthase</fullName>
    </alternativeName>
</protein>
<dbReference type="InterPro" id="IPR004101">
    <property type="entry name" value="Mur_ligase_C"/>
</dbReference>
<evidence type="ECO:0000256" key="7">
    <source>
        <dbReference type="ARBA" id="ARBA00013023"/>
    </source>
</evidence>
<evidence type="ECO:0000256" key="17">
    <source>
        <dbReference type="ARBA" id="ARBA00030592"/>
    </source>
</evidence>
<keyword evidence="15" id="KW-0289">Folate biosynthesis</keyword>
<evidence type="ECO:0000256" key="14">
    <source>
        <dbReference type="ARBA" id="ARBA00022842"/>
    </source>
</evidence>
<comment type="catalytic activity">
    <reaction evidence="20">
        <text>10-formyltetrahydrofolyl-(gamma-L-Glu)(n) + L-glutamate + ATP = 10-formyltetrahydrofolyl-(gamma-L-Glu)(n+1) + ADP + phosphate + H(+)</text>
        <dbReference type="Rhea" id="RHEA:51904"/>
        <dbReference type="Rhea" id="RHEA-COMP:13088"/>
        <dbReference type="Rhea" id="RHEA-COMP:14300"/>
        <dbReference type="ChEBI" id="CHEBI:15378"/>
        <dbReference type="ChEBI" id="CHEBI:29985"/>
        <dbReference type="ChEBI" id="CHEBI:30616"/>
        <dbReference type="ChEBI" id="CHEBI:43474"/>
        <dbReference type="ChEBI" id="CHEBI:134413"/>
        <dbReference type="ChEBI" id="CHEBI:456216"/>
        <dbReference type="EC" id="6.3.2.17"/>
    </reaction>
</comment>
<dbReference type="Proteomes" id="UP000297890">
    <property type="component" value="Unassembled WGS sequence"/>
</dbReference>
<dbReference type="PANTHER" id="PTHR11136:SF0">
    <property type="entry name" value="DIHYDROFOLATE SYNTHETASE-RELATED"/>
    <property type="match status" value="1"/>
</dbReference>
<evidence type="ECO:0000256" key="20">
    <source>
        <dbReference type="ARBA" id="ARBA00047808"/>
    </source>
</evidence>
<evidence type="ECO:0000313" key="26">
    <source>
        <dbReference type="Proteomes" id="UP000297890"/>
    </source>
</evidence>
<dbReference type="UniPathway" id="UPA00077">
    <property type="reaction ID" value="UER00157"/>
</dbReference>
<dbReference type="InterPro" id="IPR036615">
    <property type="entry name" value="Mur_ligase_C_dom_sf"/>
</dbReference>
<sequence>MSATPEARTLAQWLAHLEQLHPREIDLGLGRIRAVYAAMGAPRPAPSVITVAGTNGKGSSVAFLEAILVAAGRRVGSYTSPHLWRYNERVRLNGHPVDDAALCAAFERVEQARDGVSLSYFEFGTLAALDLFARTDLEVALLEVGLGGRLDAVNVMDPDVALITPIALDHMDWLGPNRDAIGREKAGISRATRPLVCTDPEPPLGLLQHGLGSPRWCAGSDYRVLRREARRWDFLSATVCWSDLPPPALPGEHQYANAAGALAVLALLPSGLQPDRRSVVDGLTHARLPGRLERRAGPVTQWYDVAHNPAGTAALAAHLATIPVAGTRRTILGVLQDKDASAMIETLRPQTDVWYVTDLPGSRGNTAVALAALVRALAPHAPVTEFATPSEARTQALADSGPTDRVVVTGSFLTVALASPAPV</sequence>
<evidence type="ECO:0000256" key="19">
    <source>
        <dbReference type="ARBA" id="ARBA00047493"/>
    </source>
</evidence>
<comment type="catalytic activity">
    <reaction evidence="19">
        <text>(6S)-5,6,7,8-tetrahydrofolyl-(gamma-L-Glu)(n) + L-glutamate + ATP = (6S)-5,6,7,8-tetrahydrofolyl-(gamma-L-Glu)(n+1) + ADP + phosphate + H(+)</text>
        <dbReference type="Rhea" id="RHEA:10580"/>
        <dbReference type="Rhea" id="RHEA-COMP:14738"/>
        <dbReference type="Rhea" id="RHEA-COMP:14740"/>
        <dbReference type="ChEBI" id="CHEBI:15378"/>
        <dbReference type="ChEBI" id="CHEBI:29985"/>
        <dbReference type="ChEBI" id="CHEBI:30616"/>
        <dbReference type="ChEBI" id="CHEBI:43474"/>
        <dbReference type="ChEBI" id="CHEBI:141005"/>
        <dbReference type="ChEBI" id="CHEBI:456216"/>
        <dbReference type="EC" id="6.3.2.17"/>
    </reaction>
</comment>
<comment type="caution">
    <text evidence="25">The sequence shown here is derived from an EMBL/GenBank/DDBJ whole genome shotgun (WGS) entry which is preliminary data.</text>
</comment>
<dbReference type="PIRSF" id="PIRSF001563">
    <property type="entry name" value="Folylpolyglu_synth"/>
    <property type="match status" value="1"/>
</dbReference>
<evidence type="ECO:0000256" key="8">
    <source>
        <dbReference type="ARBA" id="ARBA00013025"/>
    </source>
</evidence>
<evidence type="ECO:0000256" key="10">
    <source>
        <dbReference type="ARBA" id="ARBA00022598"/>
    </source>
</evidence>
<dbReference type="InterPro" id="IPR001645">
    <property type="entry name" value="Folylpolyglutamate_synth"/>
</dbReference>
<keyword evidence="14" id="KW-0460">Magnesium</keyword>
<dbReference type="EC" id="6.3.2.17" evidence="8"/>
<dbReference type="RefSeq" id="WP_135282130.1">
    <property type="nucleotide sequence ID" value="NZ_SRIO01000011.1"/>
</dbReference>
<evidence type="ECO:0000256" key="23">
    <source>
        <dbReference type="PIRNR" id="PIRNR001563"/>
    </source>
</evidence>
<comment type="catalytic activity">
    <reaction evidence="22">
        <text>7,8-dihydropteroate + L-glutamate + ATP = 7,8-dihydrofolate + ADP + phosphate + H(+)</text>
        <dbReference type="Rhea" id="RHEA:23584"/>
        <dbReference type="ChEBI" id="CHEBI:15378"/>
        <dbReference type="ChEBI" id="CHEBI:17839"/>
        <dbReference type="ChEBI" id="CHEBI:29985"/>
        <dbReference type="ChEBI" id="CHEBI:30616"/>
        <dbReference type="ChEBI" id="CHEBI:43474"/>
        <dbReference type="ChEBI" id="CHEBI:57451"/>
        <dbReference type="ChEBI" id="CHEBI:456216"/>
        <dbReference type="EC" id="6.3.2.12"/>
    </reaction>
</comment>
<comment type="cofactor">
    <cofactor evidence="1">
        <name>Mg(2+)</name>
        <dbReference type="ChEBI" id="CHEBI:18420"/>
    </cofactor>
</comment>
<organism evidence="25 26">
    <name type="scientific">Candidatus Macondimonas diazotrophica</name>
    <dbReference type="NCBI Taxonomy" id="2305248"/>
    <lineage>
        <taxon>Bacteria</taxon>
        <taxon>Pseudomonadati</taxon>
        <taxon>Pseudomonadota</taxon>
        <taxon>Gammaproteobacteria</taxon>
        <taxon>Chromatiales</taxon>
        <taxon>Ectothiorhodospiraceae</taxon>
        <taxon>Candidatus Macondimonas</taxon>
    </lineage>
</organism>
<evidence type="ECO:0000256" key="16">
    <source>
        <dbReference type="ARBA" id="ARBA00030048"/>
    </source>
</evidence>
<dbReference type="EC" id="6.3.2.12" evidence="7"/>
<comment type="similarity">
    <text evidence="5 23">Belongs to the folylpolyglutamate synthase family.</text>
</comment>
<evidence type="ECO:0000313" key="25">
    <source>
        <dbReference type="EMBL" id="TFZ82201.1"/>
    </source>
</evidence>
<evidence type="ECO:0000256" key="18">
    <source>
        <dbReference type="ARBA" id="ARBA00032510"/>
    </source>
</evidence>
<evidence type="ECO:0000256" key="1">
    <source>
        <dbReference type="ARBA" id="ARBA00001946"/>
    </source>
</evidence>
<keyword evidence="12 23" id="KW-0547">Nucleotide-binding</keyword>
<evidence type="ECO:0000256" key="5">
    <source>
        <dbReference type="ARBA" id="ARBA00008276"/>
    </source>
</evidence>
<dbReference type="SUPFAM" id="SSF53244">
    <property type="entry name" value="MurD-like peptide ligases, peptide-binding domain"/>
    <property type="match status" value="1"/>
</dbReference>
<name>A0A4Z0F972_9GAMM</name>
<dbReference type="InterPro" id="IPR036565">
    <property type="entry name" value="Mur-like_cat_sf"/>
</dbReference>
<keyword evidence="11" id="KW-0479">Metal-binding</keyword>
<dbReference type="NCBIfam" id="NF008101">
    <property type="entry name" value="PRK10846.1"/>
    <property type="match status" value="1"/>
</dbReference>
<dbReference type="Gene3D" id="3.90.190.20">
    <property type="entry name" value="Mur ligase, C-terminal domain"/>
    <property type="match status" value="1"/>
</dbReference>
<dbReference type="GO" id="GO:0046654">
    <property type="term" value="P:tetrahydrofolate biosynthetic process"/>
    <property type="evidence" value="ECO:0007669"/>
    <property type="project" value="UniProtKB-UniPathway"/>
</dbReference>
<evidence type="ECO:0000256" key="9">
    <source>
        <dbReference type="ARBA" id="ARBA00019357"/>
    </source>
</evidence>
<dbReference type="GO" id="GO:0046872">
    <property type="term" value="F:metal ion binding"/>
    <property type="evidence" value="ECO:0007669"/>
    <property type="project" value="UniProtKB-KW"/>
</dbReference>
<evidence type="ECO:0000259" key="24">
    <source>
        <dbReference type="Pfam" id="PF02875"/>
    </source>
</evidence>
<evidence type="ECO:0000256" key="2">
    <source>
        <dbReference type="ARBA" id="ARBA00002714"/>
    </source>
</evidence>
<evidence type="ECO:0000256" key="4">
    <source>
        <dbReference type="ARBA" id="ARBA00005150"/>
    </source>
</evidence>
<gene>
    <name evidence="25" type="primary">folC</name>
    <name evidence="25" type="ORF">E4680_09305</name>
</gene>
<feature type="domain" description="Mur ligase C-terminal" evidence="24">
    <location>
        <begin position="290"/>
        <end position="412"/>
    </location>
</feature>
<dbReference type="SUPFAM" id="SSF53623">
    <property type="entry name" value="MurD-like peptide ligases, catalytic domain"/>
    <property type="match status" value="1"/>
</dbReference>
<evidence type="ECO:0000256" key="12">
    <source>
        <dbReference type="ARBA" id="ARBA00022741"/>
    </source>
</evidence>
<dbReference type="NCBIfam" id="TIGR01499">
    <property type="entry name" value="folC"/>
    <property type="match status" value="1"/>
</dbReference>
<dbReference type="GO" id="GO:0008841">
    <property type="term" value="F:dihydrofolate synthase activity"/>
    <property type="evidence" value="ECO:0007669"/>
    <property type="project" value="UniProtKB-EC"/>
</dbReference>
<evidence type="ECO:0000256" key="6">
    <source>
        <dbReference type="ARBA" id="ARBA00011245"/>
    </source>
</evidence>
<dbReference type="FunFam" id="3.40.1190.10:FF:000004">
    <property type="entry name" value="Dihydrofolate synthase/folylpolyglutamate synthase"/>
    <property type="match status" value="1"/>
</dbReference>
<dbReference type="GO" id="GO:0004326">
    <property type="term" value="F:tetrahydrofolylpolyglutamate synthase activity"/>
    <property type="evidence" value="ECO:0007669"/>
    <property type="project" value="UniProtKB-EC"/>
</dbReference>
<keyword evidence="13 23" id="KW-0067">ATP-binding</keyword>
<evidence type="ECO:0000256" key="3">
    <source>
        <dbReference type="ARBA" id="ARBA00004799"/>
    </source>
</evidence>
<evidence type="ECO:0000256" key="22">
    <source>
        <dbReference type="ARBA" id="ARBA00049161"/>
    </source>
</evidence>
<dbReference type="GO" id="GO:0046656">
    <property type="term" value="P:folic acid biosynthetic process"/>
    <property type="evidence" value="ECO:0007669"/>
    <property type="project" value="UniProtKB-KW"/>
</dbReference>
<dbReference type="Gene3D" id="3.40.1190.10">
    <property type="entry name" value="Mur-like, catalytic domain"/>
    <property type="match status" value="1"/>
</dbReference>
<comment type="function">
    <text evidence="2">Functions in two distinct reactions of the de novo folate biosynthetic pathway. Catalyzes the addition of a glutamate residue to dihydropteroate (7,8-dihydropteroate or H2Pte) to form dihydrofolate (7,8-dihydrofolate monoglutamate or H2Pte-Glu). Also catalyzes successive additions of L-glutamate to tetrahydrofolate or 10-formyltetrahydrofolate or 5,10-methylenetetrahydrofolate, leading to folylpolyglutamate derivatives.</text>
</comment>
<dbReference type="GO" id="GO:0005524">
    <property type="term" value="F:ATP binding"/>
    <property type="evidence" value="ECO:0007669"/>
    <property type="project" value="UniProtKB-KW"/>
</dbReference>
<comment type="pathway">
    <text evidence="3">Cofactor biosynthesis; tetrahydrofolate biosynthesis; 7,8-dihydrofolate from 2-amino-4-hydroxy-6-hydroxymethyl-7,8-dihydropteridine diphosphate and 4-aminobenzoate: step 2/2.</text>
</comment>
<dbReference type="EMBL" id="SRIO01000011">
    <property type="protein sequence ID" value="TFZ82201.1"/>
    <property type="molecule type" value="Genomic_DNA"/>
</dbReference>
<dbReference type="GO" id="GO:0005737">
    <property type="term" value="C:cytoplasm"/>
    <property type="evidence" value="ECO:0007669"/>
    <property type="project" value="TreeGrafter"/>
</dbReference>
<reference evidence="25 26" key="1">
    <citation type="journal article" date="2019" name="ISME J.">
        <title>Candidatus Macondimonas diazotrophica, a novel gammaproteobacterial genus dominating crude-oil-contaminated coastal sediments.</title>
        <authorList>
            <person name="Karthikeyan S."/>
            <person name="Konstantinidis K."/>
        </authorList>
    </citation>
    <scope>NUCLEOTIDE SEQUENCE [LARGE SCALE GENOMIC DNA]</scope>
    <source>
        <strain evidence="25 26">KTK01</strain>
    </source>
</reference>
<evidence type="ECO:0000256" key="21">
    <source>
        <dbReference type="ARBA" id="ARBA00049035"/>
    </source>
</evidence>
<dbReference type="AlphaFoldDB" id="A0A4Z0F972"/>
<dbReference type="Pfam" id="PF02875">
    <property type="entry name" value="Mur_ligase_C"/>
    <property type="match status" value="1"/>
</dbReference>